<reference evidence="1 2" key="1">
    <citation type="submission" date="2019-08" db="EMBL/GenBank/DDBJ databases">
        <title>Seonamhaeicola sediminis sp. nov., isolated from marine sediment.</title>
        <authorList>
            <person name="Cao W.R."/>
        </authorList>
    </citation>
    <scope>NUCLEOTIDE SEQUENCE [LARGE SCALE GENOMIC DNA]</scope>
    <source>
        <strain evidence="1 2">B011</strain>
    </source>
</reference>
<evidence type="ECO:0000313" key="1">
    <source>
        <dbReference type="EMBL" id="TYA63936.1"/>
    </source>
</evidence>
<dbReference type="InterPro" id="IPR010286">
    <property type="entry name" value="METTL16/RlmF"/>
</dbReference>
<dbReference type="RefSeq" id="WP_148546092.1">
    <property type="nucleotide sequence ID" value="NZ_VSDQ01000900.1"/>
</dbReference>
<dbReference type="EMBL" id="VSDQ01000900">
    <property type="protein sequence ID" value="TYA63936.1"/>
    <property type="molecule type" value="Genomic_DNA"/>
</dbReference>
<comment type="caution">
    <text evidence="1">The sequence shown here is derived from an EMBL/GenBank/DDBJ whole genome shotgun (WGS) entry which is preliminary data.</text>
</comment>
<proteinExistence type="predicted"/>
<keyword evidence="2" id="KW-1185">Reference proteome</keyword>
<gene>
    <name evidence="1" type="ORF">FUA24_24700</name>
</gene>
<organism evidence="1 2">
    <name type="scientific">Seonamhaeicola marinus</name>
    <dbReference type="NCBI Taxonomy" id="1912246"/>
    <lineage>
        <taxon>Bacteria</taxon>
        <taxon>Pseudomonadati</taxon>
        <taxon>Bacteroidota</taxon>
        <taxon>Flavobacteriia</taxon>
        <taxon>Flavobacteriales</taxon>
        <taxon>Flavobacteriaceae</taxon>
    </lineage>
</organism>
<dbReference type="AlphaFoldDB" id="A0A5D0GY93"/>
<evidence type="ECO:0000313" key="2">
    <source>
        <dbReference type="Proteomes" id="UP000323930"/>
    </source>
</evidence>
<dbReference type="Pfam" id="PF05971">
    <property type="entry name" value="Methyltransf_10"/>
    <property type="match status" value="1"/>
</dbReference>
<dbReference type="Proteomes" id="UP000323930">
    <property type="component" value="Unassembled WGS sequence"/>
</dbReference>
<accession>A0A5D0GY93</accession>
<name>A0A5D0GY93_9FLAO</name>
<protein>
    <submittedName>
        <fullName evidence="1">DUF890 domain-containing protein</fullName>
    </submittedName>
</protein>
<dbReference type="GO" id="GO:0008168">
    <property type="term" value="F:methyltransferase activity"/>
    <property type="evidence" value="ECO:0007669"/>
    <property type="project" value="InterPro"/>
</dbReference>
<feature type="non-terminal residue" evidence="1">
    <location>
        <position position="1"/>
    </location>
</feature>
<sequence length="44" mass="4949">LVSKKDLIRGLKVSLKKLGATSIKVINMETGNKTVRFIAWSFQE</sequence>